<evidence type="ECO:0000256" key="6">
    <source>
        <dbReference type="ARBA" id="ARBA00023242"/>
    </source>
</evidence>
<accession>A0A9W7ZKC6</accession>
<dbReference type="GO" id="GO:0006508">
    <property type="term" value="P:proteolysis"/>
    <property type="evidence" value="ECO:0007669"/>
    <property type="project" value="UniProtKB-KW"/>
</dbReference>
<dbReference type="CDD" id="cd06786">
    <property type="entry name" value="cpPDZ1_ScNma111-like"/>
    <property type="match status" value="1"/>
</dbReference>
<evidence type="ECO:0000256" key="3">
    <source>
        <dbReference type="ARBA" id="ARBA00010541"/>
    </source>
</evidence>
<dbReference type="PANTHER" id="PTHR46366:SF1">
    <property type="entry name" value="PDZ DOMAIN-CONTAINING PROTEIN C1685.05"/>
    <property type="match status" value="1"/>
</dbReference>
<dbReference type="EMBL" id="JANBPU010000475">
    <property type="protein sequence ID" value="KAJ1911203.1"/>
    <property type="molecule type" value="Genomic_DNA"/>
</dbReference>
<evidence type="ECO:0000256" key="7">
    <source>
        <dbReference type="SAM" id="MobiDB-lite"/>
    </source>
</evidence>
<feature type="domain" description="PDZ" evidence="8">
    <location>
        <begin position="398"/>
        <end position="459"/>
    </location>
</feature>
<evidence type="ECO:0000313" key="10">
    <source>
        <dbReference type="Proteomes" id="UP001150538"/>
    </source>
</evidence>
<dbReference type="Gene3D" id="2.40.10.120">
    <property type="match status" value="1"/>
</dbReference>
<evidence type="ECO:0000256" key="5">
    <source>
        <dbReference type="ARBA" id="ARBA00021524"/>
    </source>
</evidence>
<dbReference type="InterPro" id="IPR001478">
    <property type="entry name" value="PDZ"/>
</dbReference>
<organism evidence="9 10">
    <name type="scientific">Mycoemilia scoparia</name>
    <dbReference type="NCBI Taxonomy" id="417184"/>
    <lineage>
        <taxon>Eukaryota</taxon>
        <taxon>Fungi</taxon>
        <taxon>Fungi incertae sedis</taxon>
        <taxon>Zoopagomycota</taxon>
        <taxon>Kickxellomycotina</taxon>
        <taxon>Kickxellomycetes</taxon>
        <taxon>Kickxellales</taxon>
        <taxon>Kickxellaceae</taxon>
        <taxon>Mycoemilia</taxon>
    </lineage>
</organism>
<dbReference type="PRINTS" id="PR00834">
    <property type="entry name" value="PROTEASES2C"/>
</dbReference>
<dbReference type="InterPro" id="IPR041489">
    <property type="entry name" value="PDZ_6"/>
</dbReference>
<dbReference type="InterPro" id="IPR025926">
    <property type="entry name" value="PDZ-like_dom"/>
</dbReference>
<evidence type="ECO:0000256" key="4">
    <source>
        <dbReference type="ARBA" id="ARBA00020338"/>
    </source>
</evidence>
<dbReference type="OrthoDB" id="4217619at2759"/>
<dbReference type="PROSITE" id="PS50106">
    <property type="entry name" value="PDZ"/>
    <property type="match status" value="1"/>
</dbReference>
<evidence type="ECO:0000256" key="1">
    <source>
        <dbReference type="ARBA" id="ARBA00002558"/>
    </source>
</evidence>
<evidence type="ECO:0000256" key="2">
    <source>
        <dbReference type="ARBA" id="ARBA00004123"/>
    </source>
</evidence>
<dbReference type="Pfam" id="PF17820">
    <property type="entry name" value="PDZ_6"/>
    <property type="match status" value="1"/>
</dbReference>
<dbReference type="PANTHER" id="PTHR46366">
    <property type="entry name" value="PRO-APOPTOTIC SERINE PROTEASE NMA111"/>
    <property type="match status" value="1"/>
</dbReference>
<dbReference type="InterPro" id="IPR036034">
    <property type="entry name" value="PDZ_sf"/>
</dbReference>
<feature type="compositionally biased region" description="Polar residues" evidence="7">
    <location>
        <begin position="70"/>
        <end position="85"/>
    </location>
</feature>
<dbReference type="SUPFAM" id="SSF50156">
    <property type="entry name" value="PDZ domain-like"/>
    <property type="match status" value="3"/>
</dbReference>
<evidence type="ECO:0000313" key="9">
    <source>
        <dbReference type="EMBL" id="KAJ1911203.1"/>
    </source>
</evidence>
<name>A0A9W7ZKC6_9FUNG</name>
<dbReference type="Pfam" id="PF13365">
    <property type="entry name" value="Trypsin_2"/>
    <property type="match status" value="1"/>
</dbReference>
<dbReference type="InterPro" id="IPR001940">
    <property type="entry name" value="Peptidase_S1C"/>
</dbReference>
<proteinExistence type="inferred from homology"/>
<keyword evidence="6" id="KW-0539">Nucleus</keyword>
<feature type="region of interest" description="Disordered" evidence="7">
    <location>
        <begin position="1"/>
        <end position="110"/>
    </location>
</feature>
<reference evidence="9" key="1">
    <citation type="submission" date="2022-07" db="EMBL/GenBank/DDBJ databases">
        <title>Phylogenomic reconstructions and comparative analyses of Kickxellomycotina fungi.</title>
        <authorList>
            <person name="Reynolds N.K."/>
            <person name="Stajich J.E."/>
            <person name="Barry K."/>
            <person name="Grigoriev I.V."/>
            <person name="Crous P."/>
            <person name="Smith M.E."/>
        </authorList>
    </citation>
    <scope>NUCLEOTIDE SEQUENCE</scope>
    <source>
        <strain evidence="9">NBRC 100468</strain>
    </source>
</reference>
<comment type="subcellular location">
    <subcellularLocation>
        <location evidence="2">Nucleus</location>
    </subcellularLocation>
</comment>
<comment type="similarity">
    <text evidence="3">Belongs to the peptidase S1C family.</text>
</comment>
<feature type="compositionally biased region" description="Polar residues" evidence="7">
    <location>
        <begin position="29"/>
        <end position="63"/>
    </location>
</feature>
<feature type="compositionally biased region" description="Basic and acidic residues" evidence="7">
    <location>
        <begin position="1"/>
        <end position="22"/>
    </location>
</feature>
<keyword evidence="10" id="KW-1185">Reference proteome</keyword>
<dbReference type="Gene3D" id="2.30.42.10">
    <property type="match status" value="3"/>
</dbReference>
<dbReference type="Pfam" id="PF12812">
    <property type="entry name" value="PDZ_1"/>
    <property type="match status" value="2"/>
</dbReference>
<gene>
    <name evidence="9" type="ORF">H4219_006010</name>
</gene>
<comment type="function">
    <text evidence="1">Nuclear serine protease which mediates apoptosis.</text>
</comment>
<dbReference type="AlphaFoldDB" id="A0A9W7ZKC6"/>
<sequence>MAYTDKEASSNSQKKSEPEDSGLRLAVDSSRNSSPPAESENMAANNKPQDISGTTREAPNRSTVGGGSELSINPSQKQNPQSDEQQPMPGTVSDNPPLRNRKSSTFADLGMKLRRRRSLAQSDLMAVFYPPHNMSQHIITDTPFEARQLEGVKDEDLNKLELDGVPSWEPTLERSIKAIVSISANCVRSFDTENGGFYTATGFVIDAEIGLILSNRHVVNPGPIVAQATFTNYEEVDLIPVYRDPIHDFGVFKFDPSKIKFLDLQEIKLAPHKAKVGMEIRVVGNDAGEKLSILSGTLARLDRNAPNYGTGRYNDFNTFYLQAASSTSGGSSGSPVLDIYGDAIALNAGGHQKAASSFYLPLDRVVRALNYIREGLEVPRGTLQTEFVCKSYDALRRLGLSPEIEEGMRYKFPEKTGMLTVQNVLPKGPADGHLQAGDILVAVEGVPIVDFVSLHEIVDESVGKSLKLTIWRNLKAYDVTVDIQDLHSITPSSFVEVGGGVFNELSYQLAHTYCVPVQGVYVASAGYMFSMIGAYRRSVILSINHQKTPDLESFYKAISNLTDGSRVPVRFYTLGSKYLERVSIMNVTCHWHSFRIAHCNNKTGLWDYTDIPLPMPSISEPQPQTAYIQKLSDNLKPANSIWPSIVTIDYYVPYLVSGTKFLQFYGPGLIVDKEKGLIVCDRDTVFTSLGDVYITFAQSIVIPARILYMHPIYCLVVLKYDPKLLGNTPVKNAKFHPDYMSGKKRLNHGDQTYLVGVGNDHQPVMRSTHVASRSLIRTKEAIPPRWRTVNCEGVALDDQPPTQGGILCDSDGLITGFWVNISTQNSKGKEVSFASGIDANLIVPVIESLKRDENPVLRHMDIDMWTIRLASARPLGLSSERIKQVEELDDNIPQLFYVRSILDPESEAGKLFKSGDILLDIDGQFIKKITDVAILPDDKKEVEITLLREGEEITMKVPTTPLYGMEGTRIVCWAGATFQSAFLAVREQLRTIPSDIYVSSTSYGSPSSRYDIKPNSFVIEVDGTPVKTLDDFYKIIKAKEDNAISADKEGDGDALTQSMHARVTLVNMQEKTSVVSVKLDEHYWPLSQMIRDDSTVCGWRTLL</sequence>
<dbReference type="CDD" id="cd06719">
    <property type="entry name" value="PDZ2-4_Nma111p-like"/>
    <property type="match status" value="1"/>
</dbReference>
<dbReference type="GO" id="GO:0004252">
    <property type="term" value="F:serine-type endopeptidase activity"/>
    <property type="evidence" value="ECO:0007669"/>
    <property type="project" value="InterPro"/>
</dbReference>
<dbReference type="SMART" id="SM00228">
    <property type="entry name" value="PDZ"/>
    <property type="match status" value="3"/>
</dbReference>
<protein>
    <recommendedName>
        <fullName evidence="4">Pro-apoptotic serine protease NMA111</fullName>
    </recommendedName>
    <alternativeName>
        <fullName evidence="5">Pro-apoptotic serine protease nma111</fullName>
    </alternativeName>
</protein>
<dbReference type="InterPro" id="IPR009003">
    <property type="entry name" value="Peptidase_S1_PA"/>
</dbReference>
<dbReference type="Proteomes" id="UP001150538">
    <property type="component" value="Unassembled WGS sequence"/>
</dbReference>
<evidence type="ECO:0000259" key="8">
    <source>
        <dbReference type="PROSITE" id="PS50106"/>
    </source>
</evidence>
<comment type="caution">
    <text evidence="9">The sequence shown here is derived from an EMBL/GenBank/DDBJ whole genome shotgun (WGS) entry which is preliminary data.</text>
</comment>
<dbReference type="GO" id="GO:0005634">
    <property type="term" value="C:nucleus"/>
    <property type="evidence" value="ECO:0007669"/>
    <property type="project" value="UniProtKB-SubCell"/>
</dbReference>
<dbReference type="SUPFAM" id="SSF50494">
    <property type="entry name" value="Trypsin-like serine proteases"/>
    <property type="match status" value="2"/>
</dbReference>